<dbReference type="NCBIfam" id="TIGR00277">
    <property type="entry name" value="HDIG"/>
    <property type="match status" value="1"/>
</dbReference>
<feature type="transmembrane region" description="Helical" evidence="1">
    <location>
        <begin position="323"/>
        <end position="343"/>
    </location>
</feature>
<dbReference type="Gene3D" id="1.10.3210.10">
    <property type="entry name" value="Hypothetical protein af1432"/>
    <property type="match status" value="1"/>
</dbReference>
<evidence type="ECO:0000259" key="2">
    <source>
        <dbReference type="SMART" id="SM00471"/>
    </source>
</evidence>
<feature type="transmembrane region" description="Helical" evidence="1">
    <location>
        <begin position="349"/>
        <end position="367"/>
    </location>
</feature>
<feature type="transmembrane region" description="Helical" evidence="1">
    <location>
        <begin position="12"/>
        <end position="33"/>
    </location>
</feature>
<feature type="transmembrane region" description="Helical" evidence="1">
    <location>
        <begin position="426"/>
        <end position="444"/>
    </location>
</feature>
<dbReference type="PANTHER" id="PTHR36442">
    <property type="entry name" value="CYCLIC-DI-AMP PHOSPHODIESTERASE PGPH"/>
    <property type="match status" value="1"/>
</dbReference>
<sequence length="733" mass="82648">MKLDFSSMQKKLGRKYMIGLGVVFAVLCFVLLYNNVRPKAVSINEGQLAEETIRANKTIENRYETEEKKRLAAEAISPEYNYDKEIGKKQGELINQLFALVSEVNVDADKEYQQKRNAAKEKEKDAVRPATKEEKVAALKKKFESINQDDIAFYQGFPTVFYEGIFDITEDELKAVRENGVKLVETNMSEPIRSSTLGVIRQKATDDIQYLELNTQLQQLVKYIVNRGLVVNEAANDKKTEELREQAKSNIKPVMIYQGEVIVREGVQIDTRAIQKLELLGLTSREPSIFPIVALGSLIALQLIVLGYLVFHTTGVEKKVRFTTFYVFMMLVGIVVMKALQLFQTEASSFVPMLFPAAFTPLVLNLFINRRASIMGALFQVAFSMFVFYDLLGTSTMVLITITYMFTGLMATLIKRERIGRQLGAAALWLIVFPTLFVFVVATYQGMEFADPKTLTTLLCSLLGGGFAYLMSVGLHPYIELMLNDDSVLVLNELSNPNHPLLKKLLEEAPGTYHHSMMVASLSANAVADIGGRSLLTRVACYYHDIGKIKHANFFVENLPDGAENPHNFLLPEDSKEIIFSHVTEGVKILQKENMPQLVIDVCQQHHGTTLMGFFYSKAKERNPETEEQEFRYPGPRPLTKEAGVVSLADTCEAAVRAMDHPTNDKIKKFVNDLIKNRLLDGQLDETGLTMAEIRIVEKSLINGLCSTFHSRIKYPKMKSEAEEMKKEQEARV</sequence>
<dbReference type="SMART" id="SM00471">
    <property type="entry name" value="HDc"/>
    <property type="match status" value="1"/>
</dbReference>
<dbReference type="Pfam" id="PF07697">
    <property type="entry name" value="7TMR-HDED"/>
    <property type="match status" value="1"/>
</dbReference>
<evidence type="ECO:0000313" key="3">
    <source>
        <dbReference type="EMBL" id="RST97205.1"/>
    </source>
</evidence>
<proteinExistence type="predicted"/>
<keyword evidence="1" id="KW-1133">Transmembrane helix</keyword>
<dbReference type="InterPro" id="IPR006674">
    <property type="entry name" value="HD_domain"/>
</dbReference>
<name>A0A429ZU63_9ENTE</name>
<dbReference type="RefSeq" id="WP_126778399.1">
    <property type="nucleotide sequence ID" value="NZ_NGJU01000003.1"/>
</dbReference>
<dbReference type="Proteomes" id="UP000287239">
    <property type="component" value="Unassembled WGS sequence"/>
</dbReference>
<comment type="caution">
    <text evidence="3">The sequence shown here is derived from an EMBL/GenBank/DDBJ whole genome shotgun (WGS) entry which is preliminary data.</text>
</comment>
<dbReference type="InterPro" id="IPR006675">
    <property type="entry name" value="HDIG_dom"/>
</dbReference>
<keyword evidence="4" id="KW-1185">Reference proteome</keyword>
<dbReference type="GeneID" id="98567291"/>
<keyword evidence="1" id="KW-0812">Transmembrane</keyword>
<reference evidence="3 4" key="1">
    <citation type="submission" date="2017-05" db="EMBL/GenBank/DDBJ databases">
        <title>Vagococcus spp. assemblies.</title>
        <authorList>
            <person name="Gulvik C.A."/>
        </authorList>
    </citation>
    <scope>NUCLEOTIDE SEQUENCE [LARGE SCALE GENOMIC DNA]</scope>
    <source>
        <strain evidence="3 4">NCFB 2777</strain>
    </source>
</reference>
<feature type="transmembrane region" description="Helical" evidence="1">
    <location>
        <begin position="289"/>
        <end position="311"/>
    </location>
</feature>
<feature type="domain" description="HD/PDEase" evidence="2">
    <location>
        <begin position="508"/>
        <end position="664"/>
    </location>
</feature>
<dbReference type="AlphaFoldDB" id="A0A429ZU63"/>
<dbReference type="OrthoDB" id="9806952at2"/>
<accession>A0A429ZU63</accession>
<dbReference type="PANTHER" id="PTHR36442:SF1">
    <property type="entry name" value="CYCLIC-DI-AMP PHOSPHODIESTERASE PGPH"/>
    <property type="match status" value="1"/>
</dbReference>
<keyword evidence="1" id="KW-0472">Membrane</keyword>
<dbReference type="InterPro" id="IPR011624">
    <property type="entry name" value="Metal-dep_PHydrolase_7TM_extra"/>
</dbReference>
<evidence type="ECO:0000256" key="1">
    <source>
        <dbReference type="SAM" id="Phobius"/>
    </source>
</evidence>
<dbReference type="InterPro" id="IPR052722">
    <property type="entry name" value="PgpH_phosphodiesterase"/>
</dbReference>
<feature type="transmembrane region" description="Helical" evidence="1">
    <location>
        <begin position="456"/>
        <end position="475"/>
    </location>
</feature>
<dbReference type="InterPro" id="IPR003607">
    <property type="entry name" value="HD/PDEase_dom"/>
</dbReference>
<organism evidence="3 4">
    <name type="scientific">Vagococcus salmoninarum</name>
    <dbReference type="NCBI Taxonomy" id="2739"/>
    <lineage>
        <taxon>Bacteria</taxon>
        <taxon>Bacillati</taxon>
        <taxon>Bacillota</taxon>
        <taxon>Bacilli</taxon>
        <taxon>Lactobacillales</taxon>
        <taxon>Enterococcaceae</taxon>
        <taxon>Vagococcus</taxon>
    </lineage>
</organism>
<dbReference type="InterPro" id="IPR011621">
    <property type="entry name" value="Metal-dep_PHydrolase_7TM_intra"/>
</dbReference>
<evidence type="ECO:0000313" key="4">
    <source>
        <dbReference type="Proteomes" id="UP000287239"/>
    </source>
</evidence>
<dbReference type="Pfam" id="PF01966">
    <property type="entry name" value="HD"/>
    <property type="match status" value="1"/>
</dbReference>
<gene>
    <name evidence="3" type="ORF">CBF35_02845</name>
</gene>
<dbReference type="CDD" id="cd00077">
    <property type="entry name" value="HDc"/>
    <property type="match status" value="1"/>
</dbReference>
<protein>
    <recommendedName>
        <fullName evidence="2">HD/PDEase domain-containing protein</fullName>
    </recommendedName>
</protein>
<dbReference type="SUPFAM" id="SSF109604">
    <property type="entry name" value="HD-domain/PDEase-like"/>
    <property type="match status" value="1"/>
</dbReference>
<dbReference type="Pfam" id="PF07698">
    <property type="entry name" value="7TM-7TMR_HD"/>
    <property type="match status" value="1"/>
</dbReference>
<dbReference type="EMBL" id="NGJU01000003">
    <property type="protein sequence ID" value="RST97205.1"/>
    <property type="molecule type" value="Genomic_DNA"/>
</dbReference>